<dbReference type="GO" id="GO:0007018">
    <property type="term" value="P:microtubule-based movement"/>
    <property type="evidence" value="ECO:0007669"/>
    <property type="project" value="InterPro"/>
</dbReference>
<dbReference type="Pfam" id="PF02493">
    <property type="entry name" value="MORN"/>
    <property type="match status" value="6"/>
</dbReference>
<organism evidence="9">
    <name type="scientific">Trypanosoma congolense (strain IL3000)</name>
    <dbReference type="NCBI Taxonomy" id="1068625"/>
    <lineage>
        <taxon>Eukaryota</taxon>
        <taxon>Discoba</taxon>
        <taxon>Euglenozoa</taxon>
        <taxon>Kinetoplastea</taxon>
        <taxon>Metakinetoplastina</taxon>
        <taxon>Trypanosomatida</taxon>
        <taxon>Trypanosomatidae</taxon>
        <taxon>Trypanosoma</taxon>
        <taxon>Nannomonas</taxon>
    </lineage>
</organism>
<feature type="region of interest" description="Disordered" evidence="7">
    <location>
        <begin position="687"/>
        <end position="717"/>
    </location>
</feature>
<comment type="similarity">
    <text evidence="6">Belongs to the TRAFAC class myosin-kinesin ATPase superfamily. Kinesin family.</text>
</comment>
<keyword evidence="6" id="KW-0505">Motor protein</keyword>
<feature type="compositionally biased region" description="Basic and acidic residues" evidence="7">
    <location>
        <begin position="696"/>
        <end position="709"/>
    </location>
</feature>
<dbReference type="SUPFAM" id="SSF82185">
    <property type="entry name" value="Histone H3 K4-specific methyltransferase SET7/9 N-terminal domain"/>
    <property type="match status" value="2"/>
</dbReference>
<dbReference type="InterPro" id="IPR001752">
    <property type="entry name" value="Kinesin_motor_dom"/>
</dbReference>
<dbReference type="SMART" id="SM00129">
    <property type="entry name" value="KISc"/>
    <property type="match status" value="1"/>
</dbReference>
<keyword evidence="6" id="KW-0547">Nucleotide-binding</keyword>
<dbReference type="PANTHER" id="PTHR46511">
    <property type="entry name" value="MORN REPEAT-CONTAINING PROTEIN 3"/>
    <property type="match status" value="1"/>
</dbReference>
<dbReference type="PROSITE" id="PS50067">
    <property type="entry name" value="KINESIN_MOTOR_2"/>
    <property type="match status" value="1"/>
</dbReference>
<name>G0UYJ7_TRYCI</name>
<dbReference type="AlphaFoldDB" id="G0UYJ7"/>
<keyword evidence="2" id="KW-0677">Repeat</keyword>
<dbReference type="Gene3D" id="3.40.850.10">
    <property type="entry name" value="Kinesin motor domain"/>
    <property type="match status" value="1"/>
</dbReference>
<dbReference type="GO" id="GO:0003777">
    <property type="term" value="F:microtubule motor activity"/>
    <property type="evidence" value="ECO:0007669"/>
    <property type="project" value="InterPro"/>
</dbReference>
<evidence type="ECO:0000256" key="6">
    <source>
        <dbReference type="PROSITE-ProRule" id="PRU00283"/>
    </source>
</evidence>
<dbReference type="GO" id="GO:0008017">
    <property type="term" value="F:microtubule binding"/>
    <property type="evidence" value="ECO:0007669"/>
    <property type="project" value="InterPro"/>
</dbReference>
<evidence type="ECO:0000256" key="3">
    <source>
        <dbReference type="ARBA" id="ARBA00023329"/>
    </source>
</evidence>
<dbReference type="EMBL" id="HE575323">
    <property type="protein sequence ID" value="CCC94464.1"/>
    <property type="molecule type" value="Genomic_DNA"/>
</dbReference>
<dbReference type="SUPFAM" id="SSF52540">
    <property type="entry name" value="P-loop containing nucleoside triphosphate hydrolases"/>
    <property type="match status" value="1"/>
</dbReference>
<dbReference type="InterPro" id="IPR003409">
    <property type="entry name" value="MORN"/>
</dbReference>
<evidence type="ECO:0000313" key="9">
    <source>
        <dbReference type="EMBL" id="CCC94464.1"/>
    </source>
</evidence>
<evidence type="ECO:0000256" key="1">
    <source>
        <dbReference type="ARBA" id="ARBA00004218"/>
    </source>
</evidence>
<evidence type="ECO:0000256" key="4">
    <source>
        <dbReference type="ARBA" id="ARBA00039854"/>
    </source>
</evidence>
<protein>
    <recommendedName>
        <fullName evidence="4">MORN repeat-containing protein 3</fullName>
    </recommendedName>
</protein>
<keyword evidence="6" id="KW-0067">ATP-binding</keyword>
<sequence>MEEPYIFDSVRVAVRERPILEEDLFNVKVHLREEDNKIAAYAPHAEQALLYDCDYFFSCSAKQDELYHTIGLGMIDIILRGFSSNVVVVGFADTGKTYTMYGDNECVGLIYDTVGGLYHRLEACSGEEETDIMLRCWEMNCECVEDNLRNGSKESINYSVSRDSFNRLVIPSLTAVHVPTFDEFITQLERANASRVCCSRERNSRWHGFTQLTVSTTNKEDPNKTVIRTMTFIHLKGTDCVGLKGVAGDELREGSSINVSVTLLRAAVIHSLDYRGKRASREATPEGRRDLICSSRSFFMECKFSRLMSQFVTGLEACFVIGCTSPLFFTETLDTLEFLQYFRRLKCSLKSICVVSERGLLLKELRRQEALLGADAVAELYGSDPNGRPLSEIEEKLLQLFQKVHGFDPRSGTFMPSDDPEPTIMRRCEARAQHVPGKVDTHGKRRRIFLTPQKDQTYEGQWENGKFGGFGQLMKKRIKYRGEFRNGLYEGEGTLWVREDEKSPWVRVYRGEWLAGKRDGFGTSWEKNGDVYQGEWSEGRREGFGRLFFANGEIYKGEFRDDLHYGRGLLRLVNGDWYDGYWAFGLREGPGLWCYTQKQQYLVGQWSKGICKCGTMFDMPDKTSNENSHFIPRLGLLRCDEVLELEQMKIRDRCAQERPGVNVEWRTPLISAPLGAVSKAVDDVVDAEDGFDDDDDVKKNEGLSDEKVGEGWGLDVE</sequence>
<dbReference type="VEuPathDB" id="TriTrypDB:TcIL3000_10_12460"/>
<reference evidence="9" key="1">
    <citation type="journal article" date="2012" name="Proc. Natl. Acad. Sci. U.S.A.">
        <title>Antigenic diversity is generated by distinct evolutionary mechanisms in African trypanosome species.</title>
        <authorList>
            <person name="Jackson A.P."/>
            <person name="Berry A."/>
            <person name="Aslett M."/>
            <person name="Allison H.C."/>
            <person name="Burton P."/>
            <person name="Vavrova-Anderson J."/>
            <person name="Brown R."/>
            <person name="Browne H."/>
            <person name="Corton N."/>
            <person name="Hauser H."/>
            <person name="Gamble J."/>
            <person name="Gilderthorp R."/>
            <person name="Marcello L."/>
            <person name="McQuillan J."/>
            <person name="Otto T.D."/>
            <person name="Quail M.A."/>
            <person name="Sanders M.J."/>
            <person name="van Tonder A."/>
            <person name="Ginger M.L."/>
            <person name="Field M.C."/>
            <person name="Barry J.D."/>
            <person name="Hertz-Fowler C."/>
            <person name="Berriman M."/>
        </authorList>
    </citation>
    <scope>NUCLEOTIDE SEQUENCE</scope>
    <source>
        <strain evidence="9">IL3000</strain>
    </source>
</reference>
<dbReference type="GO" id="GO:0001669">
    <property type="term" value="C:acrosomal vesicle"/>
    <property type="evidence" value="ECO:0007669"/>
    <property type="project" value="UniProtKB-SubCell"/>
</dbReference>
<dbReference type="GO" id="GO:0005524">
    <property type="term" value="F:ATP binding"/>
    <property type="evidence" value="ECO:0007669"/>
    <property type="project" value="UniProtKB-UniRule"/>
</dbReference>
<dbReference type="Pfam" id="PF00225">
    <property type="entry name" value="Kinesin"/>
    <property type="match status" value="1"/>
</dbReference>
<evidence type="ECO:0000259" key="8">
    <source>
        <dbReference type="PROSITE" id="PS50067"/>
    </source>
</evidence>
<dbReference type="InterPro" id="IPR036961">
    <property type="entry name" value="Kinesin_motor_dom_sf"/>
</dbReference>
<dbReference type="Gene3D" id="2.20.110.10">
    <property type="entry name" value="Histone H3 K4-specific methyltransferase SET7/9 N-terminal domain"/>
    <property type="match status" value="2"/>
</dbReference>
<proteinExistence type="inferred from homology"/>
<gene>
    <name evidence="9" type="ORF">TCIL3000_10_12460</name>
</gene>
<comment type="subcellular location">
    <subcellularLocation>
        <location evidence="1">Cytoplasmic vesicle</location>
        <location evidence="1">Secretory vesicle</location>
        <location evidence="1">Acrosome</location>
    </subcellularLocation>
</comment>
<dbReference type="SMART" id="SM00698">
    <property type="entry name" value="MORN"/>
    <property type="match status" value="5"/>
</dbReference>
<comment type="function">
    <text evidence="5">Assembles a suppression complex (suppresome) by tethering SIRT1 and MDM2 to regulate composite modifications of p53/TP53. Confers both deacetylation-mediated functional inactivation, by SIRT1, and ubiquitination-dependent degradation, by MDM2, of p53/TP53, promoting a proliferative and cell survival behaviors. May play a role in the regulation of spermatogenesis.</text>
</comment>
<accession>G0UYJ7</accession>
<evidence type="ECO:0000256" key="5">
    <source>
        <dbReference type="ARBA" id="ARBA00045851"/>
    </source>
</evidence>
<feature type="domain" description="Kinesin motor" evidence="8">
    <location>
        <begin position="9"/>
        <end position="345"/>
    </location>
</feature>
<dbReference type="PANTHER" id="PTHR46511:SF1">
    <property type="entry name" value="MORN REPEAT-CONTAINING PROTEIN 3"/>
    <property type="match status" value="1"/>
</dbReference>
<dbReference type="InterPro" id="IPR027417">
    <property type="entry name" value="P-loop_NTPase"/>
</dbReference>
<evidence type="ECO:0000256" key="7">
    <source>
        <dbReference type="SAM" id="MobiDB-lite"/>
    </source>
</evidence>
<evidence type="ECO:0000256" key="2">
    <source>
        <dbReference type="ARBA" id="ARBA00022737"/>
    </source>
</evidence>
<keyword evidence="3" id="KW-0968">Cytoplasmic vesicle</keyword>
<dbReference type="InterPro" id="IPR052472">
    <property type="entry name" value="MORN3"/>
</dbReference>
<feature type="binding site" evidence="6">
    <location>
        <begin position="90"/>
        <end position="97"/>
    </location>
    <ligand>
        <name>ATP</name>
        <dbReference type="ChEBI" id="CHEBI:30616"/>
    </ligand>
</feature>